<keyword evidence="2" id="KW-1133">Transmembrane helix</keyword>
<feature type="compositionally biased region" description="Low complexity" evidence="1">
    <location>
        <begin position="136"/>
        <end position="145"/>
    </location>
</feature>
<evidence type="ECO:0000256" key="1">
    <source>
        <dbReference type="SAM" id="MobiDB-lite"/>
    </source>
</evidence>
<feature type="region of interest" description="Disordered" evidence="1">
    <location>
        <begin position="123"/>
        <end position="164"/>
    </location>
</feature>
<dbReference type="EMBL" id="KQ965758">
    <property type="protein sequence ID" value="KXS15974.1"/>
    <property type="molecule type" value="Genomic_DNA"/>
</dbReference>
<protein>
    <recommendedName>
        <fullName evidence="5">RING-CH-type domain-containing protein</fullName>
    </recommendedName>
</protein>
<evidence type="ECO:0000313" key="4">
    <source>
        <dbReference type="Proteomes" id="UP000070544"/>
    </source>
</evidence>
<evidence type="ECO:0008006" key="5">
    <source>
        <dbReference type="Google" id="ProtNLM"/>
    </source>
</evidence>
<sequence length="341" mass="37638">MPRLPRTGSESTLAEPIIVADEVEGDDSTQSSHHVPTRVERVSLFRDARRRKGKSVEWTLNLFRWSRKIEELQPEEAHGSQKCWICWETLVTSATGPLIRACRGCKDPDLQWSHQTCIDKYVSNLPPPQPRPPVSEVPEESVPSEQGDSVGRRDPEPCTEGNSGDIATIITIGEGEAFSQTHHEAASSTRGTTSTVSRLHSFLAAHLPHIIPVRRNVGSLDTPVDPHVYKCTRCTDVYTVRRTKISPLKVLFTERDEVMLKWATLFMTACLFIVTGAVAWLFAAGIQSSITLAGLTLGRVAIICMVLCYGINAAVWALVIAHCSGHEQRRVLPVESATNPS</sequence>
<reference evidence="3 4" key="1">
    <citation type="journal article" date="2015" name="Genome Biol. Evol.">
        <title>Phylogenomic analyses indicate that early fungi evolved digesting cell walls of algal ancestors of land plants.</title>
        <authorList>
            <person name="Chang Y."/>
            <person name="Wang S."/>
            <person name="Sekimoto S."/>
            <person name="Aerts A.L."/>
            <person name="Choi C."/>
            <person name="Clum A."/>
            <person name="LaButti K.M."/>
            <person name="Lindquist E.A."/>
            <person name="Yee Ngan C."/>
            <person name="Ohm R.A."/>
            <person name="Salamov A.A."/>
            <person name="Grigoriev I.V."/>
            <person name="Spatafora J.W."/>
            <person name="Berbee M.L."/>
        </authorList>
    </citation>
    <scope>NUCLEOTIDE SEQUENCE [LARGE SCALE GENOMIC DNA]</scope>
    <source>
        <strain evidence="3 4">JEL478</strain>
    </source>
</reference>
<keyword evidence="2" id="KW-0472">Membrane</keyword>
<keyword evidence="4" id="KW-1185">Reference proteome</keyword>
<name>A0A139AHD7_GONPJ</name>
<dbReference type="Proteomes" id="UP000070544">
    <property type="component" value="Unassembled WGS sequence"/>
</dbReference>
<feature type="transmembrane region" description="Helical" evidence="2">
    <location>
        <begin position="298"/>
        <end position="321"/>
    </location>
</feature>
<feature type="compositionally biased region" description="Pro residues" evidence="1">
    <location>
        <begin position="125"/>
        <end position="135"/>
    </location>
</feature>
<evidence type="ECO:0000313" key="3">
    <source>
        <dbReference type="EMBL" id="KXS15974.1"/>
    </source>
</evidence>
<organism evidence="3 4">
    <name type="scientific">Gonapodya prolifera (strain JEL478)</name>
    <name type="common">Monoblepharis prolifera</name>
    <dbReference type="NCBI Taxonomy" id="1344416"/>
    <lineage>
        <taxon>Eukaryota</taxon>
        <taxon>Fungi</taxon>
        <taxon>Fungi incertae sedis</taxon>
        <taxon>Chytridiomycota</taxon>
        <taxon>Chytridiomycota incertae sedis</taxon>
        <taxon>Monoblepharidomycetes</taxon>
        <taxon>Monoblepharidales</taxon>
        <taxon>Gonapodyaceae</taxon>
        <taxon>Gonapodya</taxon>
    </lineage>
</organism>
<keyword evidence="2" id="KW-0812">Transmembrane</keyword>
<evidence type="ECO:0000256" key="2">
    <source>
        <dbReference type="SAM" id="Phobius"/>
    </source>
</evidence>
<feature type="transmembrane region" description="Helical" evidence="2">
    <location>
        <begin position="262"/>
        <end position="286"/>
    </location>
</feature>
<accession>A0A139AHD7</accession>
<gene>
    <name evidence="3" type="ORF">M427DRAFT_56270</name>
</gene>
<dbReference type="AlphaFoldDB" id="A0A139AHD7"/>
<proteinExistence type="predicted"/>
<dbReference type="OrthoDB" id="2154780at2759"/>